<reference evidence="1" key="2">
    <citation type="submission" date="2022-01" db="EMBL/GenBank/DDBJ databases">
        <authorList>
            <person name="Yamashiro T."/>
            <person name="Shiraishi A."/>
            <person name="Satake H."/>
            <person name="Nakayama K."/>
        </authorList>
    </citation>
    <scope>NUCLEOTIDE SEQUENCE</scope>
</reference>
<dbReference type="Proteomes" id="UP001151760">
    <property type="component" value="Unassembled WGS sequence"/>
</dbReference>
<organism evidence="1 2">
    <name type="scientific">Tanacetum coccineum</name>
    <dbReference type="NCBI Taxonomy" id="301880"/>
    <lineage>
        <taxon>Eukaryota</taxon>
        <taxon>Viridiplantae</taxon>
        <taxon>Streptophyta</taxon>
        <taxon>Embryophyta</taxon>
        <taxon>Tracheophyta</taxon>
        <taxon>Spermatophyta</taxon>
        <taxon>Magnoliopsida</taxon>
        <taxon>eudicotyledons</taxon>
        <taxon>Gunneridae</taxon>
        <taxon>Pentapetalae</taxon>
        <taxon>asterids</taxon>
        <taxon>campanulids</taxon>
        <taxon>Asterales</taxon>
        <taxon>Asteraceae</taxon>
        <taxon>Asteroideae</taxon>
        <taxon>Anthemideae</taxon>
        <taxon>Anthemidinae</taxon>
        <taxon>Tanacetum</taxon>
    </lineage>
</organism>
<dbReference type="EMBL" id="BQNB010010174">
    <property type="protein sequence ID" value="GJS73709.1"/>
    <property type="molecule type" value="Genomic_DNA"/>
</dbReference>
<protein>
    <recommendedName>
        <fullName evidence="3">Reverse transcriptase domain-containing protein</fullName>
    </recommendedName>
</protein>
<reference evidence="1" key="1">
    <citation type="journal article" date="2022" name="Int. J. Mol. Sci.">
        <title>Draft Genome of Tanacetum Coccineum: Genomic Comparison of Closely Related Tanacetum-Family Plants.</title>
        <authorList>
            <person name="Yamashiro T."/>
            <person name="Shiraishi A."/>
            <person name="Nakayama K."/>
            <person name="Satake H."/>
        </authorList>
    </citation>
    <scope>NUCLEOTIDE SEQUENCE</scope>
</reference>
<evidence type="ECO:0000313" key="2">
    <source>
        <dbReference type="Proteomes" id="UP001151760"/>
    </source>
</evidence>
<keyword evidence="2" id="KW-1185">Reference proteome</keyword>
<sequence>MEKYYNARVRSTSFRIGDLVYRNNEASRAEDGGKLGPKWEGPYEVTEVLGKGAYKLRDCNGNALPRTWNSLTEIGGMELAEAKVVDKAVVVPVAPGTLMEVLTKPTRFQTDKGLDKGVQTPRRADRFSVIFALILSTQE</sequence>
<gene>
    <name evidence="1" type="ORF">Tco_0706550</name>
</gene>
<name>A0ABQ4Y7P8_9ASTR</name>
<proteinExistence type="predicted"/>
<evidence type="ECO:0008006" key="3">
    <source>
        <dbReference type="Google" id="ProtNLM"/>
    </source>
</evidence>
<accession>A0ABQ4Y7P8</accession>
<evidence type="ECO:0000313" key="1">
    <source>
        <dbReference type="EMBL" id="GJS73709.1"/>
    </source>
</evidence>
<comment type="caution">
    <text evidence="1">The sequence shown here is derived from an EMBL/GenBank/DDBJ whole genome shotgun (WGS) entry which is preliminary data.</text>
</comment>